<dbReference type="EMBL" id="CP042433">
    <property type="protein sequence ID" value="QEC54837.1"/>
    <property type="molecule type" value="Genomic_DNA"/>
</dbReference>
<dbReference type="AlphaFoldDB" id="A0A5B8UDT5"/>
<evidence type="ECO:0000256" key="1">
    <source>
        <dbReference type="SAM" id="SignalP"/>
    </source>
</evidence>
<dbReference type="OrthoDB" id="9181262at2"/>
<dbReference type="Proteomes" id="UP000321204">
    <property type="component" value="Chromosome"/>
</dbReference>
<proteinExistence type="predicted"/>
<keyword evidence="1" id="KW-0732">Signal</keyword>
<feature type="chain" id="PRO_5022812466" description="VCBS repeat-containing protein" evidence="1">
    <location>
        <begin position="23"/>
        <end position="101"/>
    </location>
</feature>
<keyword evidence="3" id="KW-1185">Reference proteome</keyword>
<dbReference type="KEGG" id="fgg:FSB75_02615"/>
<feature type="signal peptide" evidence="1">
    <location>
        <begin position="1"/>
        <end position="22"/>
    </location>
</feature>
<evidence type="ECO:0000313" key="3">
    <source>
        <dbReference type="Proteomes" id="UP000321204"/>
    </source>
</evidence>
<evidence type="ECO:0000313" key="2">
    <source>
        <dbReference type="EMBL" id="QEC54837.1"/>
    </source>
</evidence>
<organism evidence="2 3">
    <name type="scientific">Flavisolibacter ginsenosidimutans</name>
    <dbReference type="NCBI Taxonomy" id="661481"/>
    <lineage>
        <taxon>Bacteria</taxon>
        <taxon>Pseudomonadati</taxon>
        <taxon>Bacteroidota</taxon>
        <taxon>Chitinophagia</taxon>
        <taxon>Chitinophagales</taxon>
        <taxon>Chitinophagaceae</taxon>
        <taxon>Flavisolibacter</taxon>
    </lineage>
</organism>
<accession>A0A5B8UDT5</accession>
<gene>
    <name evidence="2" type="ORF">FSB75_02615</name>
</gene>
<reference evidence="2 3" key="1">
    <citation type="journal article" date="2015" name="Int. J. Syst. Evol. Microbiol.">
        <title>Flavisolibacter ginsenosidimutans sp. nov., with ginsenoside-converting activity isolated from soil used for cultivating ginseng.</title>
        <authorList>
            <person name="Zhao Y."/>
            <person name="Liu Q."/>
            <person name="Kang M.S."/>
            <person name="Jin F."/>
            <person name="Yu H."/>
            <person name="Im W.T."/>
        </authorList>
    </citation>
    <scope>NUCLEOTIDE SEQUENCE [LARGE SCALE GENOMIC DNA]</scope>
    <source>
        <strain evidence="2 3">Gsoil 636</strain>
    </source>
</reference>
<sequence length="101" mass="12099">MRRLFFTTVFFFLIFLTQGQQATKTVTIDGKRFTAHHDQWDFWIINSKKDTVVKLEPAFMDFKFSDFNKDGYKDLMLDLGGNIPDNYRLFLMFLNIRRSVK</sequence>
<evidence type="ECO:0008006" key="4">
    <source>
        <dbReference type="Google" id="ProtNLM"/>
    </source>
</evidence>
<name>A0A5B8UDT5_9BACT</name>
<dbReference type="RefSeq" id="WP_146782323.1">
    <property type="nucleotide sequence ID" value="NZ_BAABIO010000006.1"/>
</dbReference>
<protein>
    <recommendedName>
        <fullName evidence="4">VCBS repeat-containing protein</fullName>
    </recommendedName>
</protein>